<feature type="domain" description="SRP54-type proteins GTP-binding" evidence="10">
    <location>
        <begin position="280"/>
        <end position="293"/>
    </location>
</feature>
<keyword evidence="1 9" id="KW-1003">Cell membrane</keyword>
<dbReference type="KEGG" id="abac:LuPra_04226"/>
<keyword evidence="3 9" id="KW-0547">Nucleotide-binding</keyword>
<evidence type="ECO:0000256" key="7">
    <source>
        <dbReference type="ARBA" id="ARBA00023170"/>
    </source>
</evidence>
<dbReference type="Pfam" id="PF02881">
    <property type="entry name" value="SRP54_N"/>
    <property type="match status" value="1"/>
</dbReference>
<dbReference type="GO" id="GO:0005886">
    <property type="term" value="C:plasma membrane"/>
    <property type="evidence" value="ECO:0007669"/>
    <property type="project" value="UniProtKB-SubCell"/>
</dbReference>
<dbReference type="STRING" id="1855912.LuPra_04226"/>
<dbReference type="RefSeq" id="WP_110172573.1">
    <property type="nucleotide sequence ID" value="NZ_CP015136.1"/>
</dbReference>
<dbReference type="GO" id="GO:0005525">
    <property type="term" value="F:GTP binding"/>
    <property type="evidence" value="ECO:0007669"/>
    <property type="project" value="UniProtKB-UniRule"/>
</dbReference>
<comment type="subcellular location">
    <subcellularLocation>
        <location evidence="9">Cell membrane</location>
        <topology evidence="9">Peripheral membrane protein</topology>
        <orientation evidence="9">Cytoplasmic side</orientation>
    </subcellularLocation>
    <subcellularLocation>
        <location evidence="9">Cytoplasm</location>
    </subcellularLocation>
</comment>
<evidence type="ECO:0000256" key="5">
    <source>
        <dbReference type="ARBA" id="ARBA00023134"/>
    </source>
</evidence>
<organism evidence="11 12">
    <name type="scientific">Luteitalea pratensis</name>
    <dbReference type="NCBI Taxonomy" id="1855912"/>
    <lineage>
        <taxon>Bacteria</taxon>
        <taxon>Pseudomonadati</taxon>
        <taxon>Acidobacteriota</taxon>
        <taxon>Vicinamibacteria</taxon>
        <taxon>Vicinamibacterales</taxon>
        <taxon>Vicinamibacteraceae</taxon>
        <taxon>Luteitalea</taxon>
    </lineage>
</organism>
<evidence type="ECO:0000256" key="8">
    <source>
        <dbReference type="ARBA" id="ARBA00048027"/>
    </source>
</evidence>
<evidence type="ECO:0000256" key="9">
    <source>
        <dbReference type="HAMAP-Rule" id="MF_00920"/>
    </source>
</evidence>
<dbReference type="CDD" id="cd17874">
    <property type="entry name" value="FtsY"/>
    <property type="match status" value="1"/>
</dbReference>
<evidence type="ECO:0000256" key="2">
    <source>
        <dbReference type="ARBA" id="ARBA00022490"/>
    </source>
</evidence>
<keyword evidence="2 9" id="KW-0963">Cytoplasm</keyword>
<reference evidence="12" key="2">
    <citation type="submission" date="2016-04" db="EMBL/GenBank/DDBJ databases">
        <title>First Complete Genome Sequence of a Subdivision 6 Acidobacterium.</title>
        <authorList>
            <person name="Huang S."/>
            <person name="Vieira S."/>
            <person name="Bunk B."/>
            <person name="Riedel T."/>
            <person name="Sproeer C."/>
            <person name="Overmann J."/>
        </authorList>
    </citation>
    <scope>NUCLEOTIDE SEQUENCE [LARGE SCALE GENOMIC DNA]</scope>
    <source>
        <strain evidence="12">DSM 100886 HEG_-6_39</strain>
    </source>
</reference>
<dbReference type="InterPro" id="IPR000897">
    <property type="entry name" value="SRP54_GTPase_dom"/>
</dbReference>
<dbReference type="InterPro" id="IPR042101">
    <property type="entry name" value="SRP54_N_sf"/>
</dbReference>
<dbReference type="Pfam" id="PF00448">
    <property type="entry name" value="SRP54"/>
    <property type="match status" value="1"/>
</dbReference>
<evidence type="ECO:0000313" key="12">
    <source>
        <dbReference type="Proteomes" id="UP000076079"/>
    </source>
</evidence>
<keyword evidence="7 9" id="KW-0675">Receptor</keyword>
<dbReference type="AlphaFoldDB" id="A0A143PQT9"/>
<comment type="subunit">
    <text evidence="9">Part of the signal recognition particle protein translocation system, which is composed of SRP and FtsY.</text>
</comment>
<reference evidence="11 12" key="1">
    <citation type="journal article" date="2016" name="Genome Announc.">
        <title>First Complete Genome Sequence of a Subdivision 6 Acidobacterium Strain.</title>
        <authorList>
            <person name="Huang S."/>
            <person name="Vieira S."/>
            <person name="Bunk B."/>
            <person name="Riedel T."/>
            <person name="Sproer C."/>
            <person name="Overmann J."/>
        </authorList>
    </citation>
    <scope>NUCLEOTIDE SEQUENCE [LARGE SCALE GENOMIC DNA]</scope>
    <source>
        <strain evidence="12">DSM 100886 HEG_-6_39</strain>
    </source>
</reference>
<comment type="function">
    <text evidence="9">Involved in targeting and insertion of nascent membrane proteins into the cytoplasmic membrane. Acts as a receptor for the complex formed by the signal recognition particle (SRP) and the ribosome-nascent chain (RNC).</text>
</comment>
<dbReference type="GO" id="GO:0003924">
    <property type="term" value="F:GTPase activity"/>
    <property type="evidence" value="ECO:0007669"/>
    <property type="project" value="UniProtKB-UniRule"/>
</dbReference>
<dbReference type="InterPro" id="IPR036225">
    <property type="entry name" value="SRP/SRP_N"/>
</dbReference>
<dbReference type="SMART" id="SM00963">
    <property type="entry name" value="SRP54_N"/>
    <property type="match status" value="1"/>
</dbReference>
<keyword evidence="4 9" id="KW-0378">Hydrolase</keyword>
<dbReference type="Gene3D" id="1.20.120.140">
    <property type="entry name" value="Signal recognition particle SRP54, nucleotide-binding domain"/>
    <property type="match status" value="1"/>
</dbReference>
<accession>A0A143PQT9</accession>
<dbReference type="GO" id="GO:0005737">
    <property type="term" value="C:cytoplasm"/>
    <property type="evidence" value="ECO:0007669"/>
    <property type="project" value="UniProtKB-SubCell"/>
</dbReference>
<dbReference type="OrthoDB" id="9804720at2"/>
<comment type="catalytic activity">
    <reaction evidence="8 9">
        <text>GTP + H2O = GDP + phosphate + H(+)</text>
        <dbReference type="Rhea" id="RHEA:19669"/>
        <dbReference type="ChEBI" id="CHEBI:15377"/>
        <dbReference type="ChEBI" id="CHEBI:15378"/>
        <dbReference type="ChEBI" id="CHEBI:37565"/>
        <dbReference type="ChEBI" id="CHEBI:43474"/>
        <dbReference type="ChEBI" id="CHEBI:58189"/>
        <dbReference type="EC" id="3.6.5.4"/>
    </reaction>
</comment>
<comment type="similarity">
    <text evidence="9">Belongs to the GTP-binding SRP family. FtsY subfamily.</text>
</comment>
<dbReference type="SUPFAM" id="SSF47364">
    <property type="entry name" value="Domain of the SRP/SRP receptor G-proteins"/>
    <property type="match status" value="1"/>
</dbReference>
<dbReference type="SMART" id="SM00962">
    <property type="entry name" value="SRP54"/>
    <property type="match status" value="1"/>
</dbReference>
<dbReference type="PATRIC" id="fig|1813736.3.peg.4466"/>
<dbReference type="GO" id="GO:0005047">
    <property type="term" value="F:signal recognition particle binding"/>
    <property type="evidence" value="ECO:0007669"/>
    <property type="project" value="TreeGrafter"/>
</dbReference>
<dbReference type="HAMAP" id="MF_00920">
    <property type="entry name" value="FtsY"/>
    <property type="match status" value="1"/>
</dbReference>
<keyword evidence="12" id="KW-1185">Reference proteome</keyword>
<name>A0A143PQT9_LUTPR</name>
<dbReference type="FunFam" id="3.40.50.300:FF:000053">
    <property type="entry name" value="Signal recognition particle receptor FtsY"/>
    <property type="match status" value="1"/>
</dbReference>
<dbReference type="InterPro" id="IPR003593">
    <property type="entry name" value="AAA+_ATPase"/>
</dbReference>
<evidence type="ECO:0000259" key="10">
    <source>
        <dbReference type="PROSITE" id="PS00300"/>
    </source>
</evidence>
<evidence type="ECO:0000313" key="11">
    <source>
        <dbReference type="EMBL" id="AMY10982.1"/>
    </source>
</evidence>
<dbReference type="PROSITE" id="PS00300">
    <property type="entry name" value="SRP54"/>
    <property type="match status" value="1"/>
</dbReference>
<dbReference type="SMART" id="SM00382">
    <property type="entry name" value="AAA"/>
    <property type="match status" value="1"/>
</dbReference>
<feature type="binding site" evidence="9">
    <location>
        <begin position="259"/>
        <end position="262"/>
    </location>
    <ligand>
        <name>GTP</name>
        <dbReference type="ChEBI" id="CHEBI:37565"/>
    </ligand>
</feature>
<dbReference type="EC" id="3.6.5.4" evidence="9"/>
<dbReference type="NCBIfam" id="TIGR00064">
    <property type="entry name" value="ftsY"/>
    <property type="match status" value="1"/>
</dbReference>
<sequence length="310" mass="33235">MSFFDRLKSSLQKTKDQLFGAFEESAAPAASGGTATVGTRTRRIESADALEEALITCDVGVAATDRIVESVRRKARRGDDLLPLVREEILSILQGAAPPPVTGAHPRVVLIVGVNGTGKTTSIGKLANLLKQEGQKPLVCAADTFRAAAVEQLEIWTRRADVGFVRAQPNSDPAAVVFDAIQSAKARQLDPVLVDTAGRLHTRVNLMKELDKIKRVAAREVEGAPHEVLLVLDATVGQNGVAQAREFMKVSGVNGIILTKLDGTAKGGVAVAIAQDLRLPIRYVGTGEQIDDLVPFNPREYVDALFEDAW</sequence>
<evidence type="ECO:0000256" key="3">
    <source>
        <dbReference type="ARBA" id="ARBA00022741"/>
    </source>
</evidence>
<dbReference type="Gene3D" id="3.40.50.300">
    <property type="entry name" value="P-loop containing nucleotide triphosphate hydrolases"/>
    <property type="match status" value="1"/>
</dbReference>
<dbReference type="SUPFAM" id="SSF52540">
    <property type="entry name" value="P-loop containing nucleoside triphosphate hydrolases"/>
    <property type="match status" value="1"/>
</dbReference>
<dbReference type="GO" id="GO:0006614">
    <property type="term" value="P:SRP-dependent cotranslational protein targeting to membrane"/>
    <property type="evidence" value="ECO:0007669"/>
    <property type="project" value="InterPro"/>
</dbReference>
<dbReference type="InterPro" id="IPR004390">
    <property type="entry name" value="SR_rcpt_FtsY"/>
</dbReference>
<proteinExistence type="inferred from homology"/>
<dbReference type="InterPro" id="IPR013822">
    <property type="entry name" value="Signal_recog_particl_SRP54_hlx"/>
</dbReference>
<keyword evidence="5 9" id="KW-0342">GTP-binding</keyword>
<dbReference type="PANTHER" id="PTHR43134:SF1">
    <property type="entry name" value="SIGNAL RECOGNITION PARTICLE RECEPTOR SUBUNIT ALPHA"/>
    <property type="match status" value="1"/>
</dbReference>
<keyword evidence="6 9" id="KW-0472">Membrane</keyword>
<feature type="binding site" evidence="9">
    <location>
        <begin position="113"/>
        <end position="120"/>
    </location>
    <ligand>
        <name>GTP</name>
        <dbReference type="ChEBI" id="CHEBI:37565"/>
    </ligand>
</feature>
<dbReference type="InterPro" id="IPR027417">
    <property type="entry name" value="P-loop_NTPase"/>
</dbReference>
<dbReference type="PANTHER" id="PTHR43134">
    <property type="entry name" value="SIGNAL RECOGNITION PARTICLE RECEPTOR SUBUNIT ALPHA"/>
    <property type="match status" value="1"/>
</dbReference>
<evidence type="ECO:0000256" key="6">
    <source>
        <dbReference type="ARBA" id="ARBA00023136"/>
    </source>
</evidence>
<feature type="binding site" evidence="9">
    <location>
        <begin position="195"/>
        <end position="199"/>
    </location>
    <ligand>
        <name>GTP</name>
        <dbReference type="ChEBI" id="CHEBI:37565"/>
    </ligand>
</feature>
<protein>
    <recommendedName>
        <fullName evidence="9">Signal recognition particle receptor FtsY</fullName>
        <shortName evidence="9">SRP receptor</shortName>
        <ecNumber evidence="9">3.6.5.4</ecNumber>
    </recommendedName>
</protein>
<evidence type="ECO:0000256" key="1">
    <source>
        <dbReference type="ARBA" id="ARBA00022475"/>
    </source>
</evidence>
<gene>
    <name evidence="9 11" type="primary">ftsY</name>
    <name evidence="11" type="ORF">LuPra_04226</name>
</gene>
<dbReference type="Proteomes" id="UP000076079">
    <property type="component" value="Chromosome"/>
</dbReference>
<evidence type="ECO:0000256" key="4">
    <source>
        <dbReference type="ARBA" id="ARBA00022801"/>
    </source>
</evidence>
<dbReference type="EMBL" id="CP015136">
    <property type="protein sequence ID" value="AMY10982.1"/>
    <property type="molecule type" value="Genomic_DNA"/>
</dbReference>